<feature type="transmembrane region" description="Helical" evidence="1">
    <location>
        <begin position="201"/>
        <end position="222"/>
    </location>
</feature>
<dbReference type="eggNOG" id="arCOG10667">
    <property type="taxonomic scope" value="Archaea"/>
</dbReference>
<dbReference type="OrthoDB" id="170880at2157"/>
<name>C7NT37_HALUD</name>
<keyword evidence="1" id="KW-0812">Transmembrane</keyword>
<keyword evidence="3" id="KW-1185">Reference proteome</keyword>
<dbReference type="GeneID" id="8384236"/>
<dbReference type="EMBL" id="CP001687">
    <property type="protein sequence ID" value="ACV12112.1"/>
    <property type="molecule type" value="Genomic_DNA"/>
</dbReference>
<feature type="transmembrane region" description="Helical" evidence="1">
    <location>
        <begin position="12"/>
        <end position="29"/>
    </location>
</feature>
<feature type="transmembrane region" description="Helical" evidence="1">
    <location>
        <begin position="242"/>
        <end position="260"/>
    </location>
</feature>
<feature type="transmembrane region" description="Helical" evidence="1">
    <location>
        <begin position="413"/>
        <end position="437"/>
    </location>
</feature>
<dbReference type="STRING" id="519442.Huta_1943"/>
<reference evidence="2 3" key="1">
    <citation type="journal article" date="2009" name="Stand. Genomic Sci.">
        <title>Complete genome sequence of Halorhabdus utahensis type strain (AX-2).</title>
        <authorList>
            <person name="Anderson I."/>
            <person name="Tindall B.J."/>
            <person name="Pomrenke H."/>
            <person name="Goker M."/>
            <person name="Lapidus A."/>
            <person name="Nolan M."/>
            <person name="Copeland A."/>
            <person name="Glavina Del Rio T."/>
            <person name="Chen F."/>
            <person name="Tice H."/>
            <person name="Cheng J.F."/>
            <person name="Lucas S."/>
            <person name="Chertkov O."/>
            <person name="Bruce D."/>
            <person name="Brettin T."/>
            <person name="Detter J.C."/>
            <person name="Han C."/>
            <person name="Goodwin L."/>
            <person name="Land M."/>
            <person name="Hauser L."/>
            <person name="Chang Y.J."/>
            <person name="Jeffries C.D."/>
            <person name="Pitluck S."/>
            <person name="Pati A."/>
            <person name="Mavromatis K."/>
            <person name="Ivanova N."/>
            <person name="Ovchinnikova G."/>
            <person name="Chen A."/>
            <person name="Palaniappan K."/>
            <person name="Chain P."/>
            <person name="Rohde M."/>
            <person name="Bristow J."/>
            <person name="Eisen J.A."/>
            <person name="Markowitz V."/>
            <person name="Hugenholtz P."/>
            <person name="Kyrpides N.C."/>
            <person name="Klenk H.P."/>
        </authorList>
    </citation>
    <scope>NUCLEOTIDE SEQUENCE [LARGE SCALE GENOMIC DNA]</scope>
    <source>
        <strain evidence="3">DSM 12940 / JCM 11049 / AX-2</strain>
    </source>
</reference>
<dbReference type="AlphaFoldDB" id="C7NT37"/>
<feature type="transmembrane region" description="Helical" evidence="1">
    <location>
        <begin position="373"/>
        <end position="392"/>
    </location>
</feature>
<feature type="transmembrane region" description="Helical" evidence="1">
    <location>
        <begin position="301"/>
        <end position="321"/>
    </location>
</feature>
<feature type="transmembrane region" description="Helical" evidence="1">
    <location>
        <begin position="160"/>
        <end position="180"/>
    </location>
</feature>
<evidence type="ECO:0000313" key="3">
    <source>
        <dbReference type="Proteomes" id="UP000002071"/>
    </source>
</evidence>
<dbReference type="Proteomes" id="UP000002071">
    <property type="component" value="Chromosome"/>
</dbReference>
<feature type="transmembrane region" description="Helical" evidence="1">
    <location>
        <begin position="333"/>
        <end position="353"/>
    </location>
</feature>
<dbReference type="RefSeq" id="WP_015789683.1">
    <property type="nucleotide sequence ID" value="NC_013158.1"/>
</dbReference>
<feature type="transmembrane region" description="Helical" evidence="1">
    <location>
        <begin position="443"/>
        <end position="464"/>
    </location>
</feature>
<feature type="transmembrane region" description="Helical" evidence="1">
    <location>
        <begin position="128"/>
        <end position="154"/>
    </location>
</feature>
<organism evidence="2 3">
    <name type="scientific">Halorhabdus utahensis (strain DSM 12940 / JCM 11049 / AX-2)</name>
    <dbReference type="NCBI Taxonomy" id="519442"/>
    <lineage>
        <taxon>Archaea</taxon>
        <taxon>Methanobacteriati</taxon>
        <taxon>Methanobacteriota</taxon>
        <taxon>Stenosarchaea group</taxon>
        <taxon>Halobacteria</taxon>
        <taxon>Halobacteriales</taxon>
        <taxon>Haloarculaceae</taxon>
        <taxon>Halorhabdus</taxon>
    </lineage>
</organism>
<feature type="transmembrane region" description="Helical" evidence="1">
    <location>
        <begin position="87"/>
        <end position="107"/>
    </location>
</feature>
<keyword evidence="1" id="KW-1133">Transmembrane helix</keyword>
<accession>C7NT37</accession>
<sequence length="465" mass="45917">MTTRDKRVPDTISTAVVIAGVAGVLSLGIHDPIAVSGMFVGLGLVVGTARLTGSYWRVWLATGLCAGIAGIGVGLIGLRLARVGTTAGILAAVTTVIGIGLGLLAIAGRTERTIERGGVAAMYGSLAAFGWAIGLLAVEAVGGVGAALSGLVWIGGTGSLGLRVSLVLAAVAVGAAVFALPPAAITRPENIGTYRTVRRGFVVGLGIATVVLAGAMSVGRYVQEIETVVDLLAGSAVVRVPLAVTIAAGAGLAVFAAVVRELWMRASEPYNAAVPMLSGALVGIGGFVLVAFGLGTGIEDVIVVLFGTAVVLGIGGSFTWASGIELADDGTGATLTAGATHTVSIALAVGAIVTGAGVELQAGLGVGSVLDGVSALALFAMAAFVTDVGHYGRHLGWEIGRDGASPLPQFVRVGWSVAVAAAGFGIGVLGFVVATLFAPVLSAPAMLAVVLALGAILLGSWLLFA</sequence>
<feature type="transmembrane region" description="Helical" evidence="1">
    <location>
        <begin position="58"/>
        <end position="81"/>
    </location>
</feature>
<evidence type="ECO:0000256" key="1">
    <source>
        <dbReference type="SAM" id="Phobius"/>
    </source>
</evidence>
<feature type="transmembrane region" description="Helical" evidence="1">
    <location>
        <begin position="272"/>
        <end position="295"/>
    </location>
</feature>
<keyword evidence="1" id="KW-0472">Membrane</keyword>
<gene>
    <name evidence="2" type="ordered locus">Huta_1943</name>
</gene>
<evidence type="ECO:0000313" key="2">
    <source>
        <dbReference type="EMBL" id="ACV12112.1"/>
    </source>
</evidence>
<protein>
    <submittedName>
        <fullName evidence="2">Uncharacterized protein</fullName>
    </submittedName>
</protein>
<dbReference type="KEGG" id="hut:Huta_1943"/>
<proteinExistence type="predicted"/>
<dbReference type="HOGENOM" id="CLU_571890_0_0_2"/>